<proteinExistence type="predicted"/>
<feature type="transmembrane region" description="Helical" evidence="1">
    <location>
        <begin position="56"/>
        <end position="77"/>
    </location>
</feature>
<dbReference type="OrthoDB" id="6394314at2759"/>
<comment type="caution">
    <text evidence="2">The sequence shown here is derived from an EMBL/GenBank/DDBJ whole genome shotgun (WGS) entry which is preliminary data.</text>
</comment>
<name>A0A8J2RPF9_9CRUS</name>
<organism evidence="2 3">
    <name type="scientific">Daphnia galeata</name>
    <dbReference type="NCBI Taxonomy" id="27404"/>
    <lineage>
        <taxon>Eukaryota</taxon>
        <taxon>Metazoa</taxon>
        <taxon>Ecdysozoa</taxon>
        <taxon>Arthropoda</taxon>
        <taxon>Crustacea</taxon>
        <taxon>Branchiopoda</taxon>
        <taxon>Diplostraca</taxon>
        <taxon>Cladocera</taxon>
        <taxon>Anomopoda</taxon>
        <taxon>Daphniidae</taxon>
        <taxon>Daphnia</taxon>
    </lineage>
</organism>
<dbReference type="Proteomes" id="UP000789390">
    <property type="component" value="Unassembled WGS sequence"/>
</dbReference>
<evidence type="ECO:0000256" key="1">
    <source>
        <dbReference type="SAM" id="Phobius"/>
    </source>
</evidence>
<accession>A0A8J2RPF9</accession>
<gene>
    <name evidence="2" type="ORF">DGAL_LOCUS9421</name>
</gene>
<sequence length="156" mass="17794">MENGEPWENESIAEEPPYQAYQSESGLAKISSSSAQQPATKIIRSFAHSLSLKVTMIMKVTLVSLLCLVALTMGAAVPSVDQEVRGAAVMENQPSDVMAIEPSEYVQQPFEQIDDALETSATHHKRYYYPGAYHYPHYYPYYYPKYHHSGYYPYYY</sequence>
<keyword evidence="1" id="KW-0812">Transmembrane</keyword>
<evidence type="ECO:0000313" key="3">
    <source>
        <dbReference type="Proteomes" id="UP000789390"/>
    </source>
</evidence>
<protein>
    <submittedName>
        <fullName evidence="2">Uncharacterized protein</fullName>
    </submittedName>
</protein>
<evidence type="ECO:0000313" key="2">
    <source>
        <dbReference type="EMBL" id="CAH0106267.1"/>
    </source>
</evidence>
<keyword evidence="1" id="KW-1133">Transmembrane helix</keyword>
<dbReference type="EMBL" id="CAKKLH010000223">
    <property type="protein sequence ID" value="CAH0106267.1"/>
    <property type="molecule type" value="Genomic_DNA"/>
</dbReference>
<dbReference type="AlphaFoldDB" id="A0A8J2RPF9"/>
<keyword evidence="3" id="KW-1185">Reference proteome</keyword>
<keyword evidence="1" id="KW-0472">Membrane</keyword>
<reference evidence="2" key="1">
    <citation type="submission" date="2021-11" db="EMBL/GenBank/DDBJ databases">
        <authorList>
            <person name="Schell T."/>
        </authorList>
    </citation>
    <scope>NUCLEOTIDE SEQUENCE</scope>
    <source>
        <strain evidence="2">M5</strain>
    </source>
</reference>